<feature type="transmembrane region" description="Helical" evidence="1">
    <location>
        <begin position="124"/>
        <end position="142"/>
    </location>
</feature>
<dbReference type="Pfam" id="PF04018">
    <property type="entry name" value="VCA0040-like"/>
    <property type="match status" value="1"/>
</dbReference>
<feature type="transmembrane region" description="Helical" evidence="1">
    <location>
        <begin position="68"/>
        <end position="88"/>
    </location>
</feature>
<evidence type="ECO:0000313" key="3">
    <source>
        <dbReference type="Proteomes" id="UP000288227"/>
    </source>
</evidence>
<keyword evidence="1" id="KW-0472">Membrane</keyword>
<accession>A0A401UAQ8</accession>
<dbReference type="RefSeq" id="WP_218022432.1">
    <property type="nucleotide sequence ID" value="NZ_BHXQ01000004.1"/>
</dbReference>
<dbReference type="Proteomes" id="UP000288227">
    <property type="component" value="Unassembled WGS sequence"/>
</dbReference>
<proteinExistence type="predicted"/>
<evidence type="ECO:0000313" key="2">
    <source>
        <dbReference type="EMBL" id="GCC51993.1"/>
    </source>
</evidence>
<feature type="transmembrane region" description="Helical" evidence="1">
    <location>
        <begin position="283"/>
        <end position="301"/>
    </location>
</feature>
<sequence length="312" mass="34514">MKNPADYILLYLKGMAMGAADVIPGVSGGTVAFISGIYDELLSSIKAVDGEAFKLLIRFRFADFWKKINGNFLVTLFAGIITSLLSLAKLMTHLLHTQPILIWSFFFGLILVSAPLVMREIKQWNASSILSFVAGVGVAYYITVVTPTESPNNLFFIFLSGTLAICAMILPGISGAFILLLIGKYQFMITALIEFNLTIVSIFVLGCFVGIISFSRLLSWVLKHYHSLAIAILAGFMIGSLNKVWPWREIKEYATNSKGEQISVFDQSILPGQYFEVTGKDPLLLQAILMMALGVFIVILIERIATRLKLKH</sequence>
<dbReference type="EMBL" id="BHXQ01000004">
    <property type="protein sequence ID" value="GCC51993.1"/>
    <property type="molecule type" value="Genomic_DNA"/>
</dbReference>
<protein>
    <submittedName>
        <fullName evidence="2">DUF368 domain-containing protein</fullName>
    </submittedName>
</protein>
<keyword evidence="1" id="KW-0812">Transmembrane</keyword>
<name>A0A401UAQ8_9BACT</name>
<keyword evidence="3" id="KW-1185">Reference proteome</keyword>
<evidence type="ECO:0000256" key="1">
    <source>
        <dbReference type="SAM" id="Phobius"/>
    </source>
</evidence>
<dbReference type="PANTHER" id="PTHR37308:SF1">
    <property type="entry name" value="POLYPRENYL-PHOSPHATE TRANSPORTER"/>
    <property type="match status" value="1"/>
</dbReference>
<dbReference type="PANTHER" id="PTHR37308">
    <property type="entry name" value="INTEGRAL MEMBRANE PROTEIN"/>
    <property type="match status" value="1"/>
</dbReference>
<organism evidence="2 3">
    <name type="scientific">Chryseotalea sanaruensis</name>
    <dbReference type="NCBI Taxonomy" id="2482724"/>
    <lineage>
        <taxon>Bacteria</taxon>
        <taxon>Pseudomonadati</taxon>
        <taxon>Bacteroidota</taxon>
        <taxon>Cytophagia</taxon>
        <taxon>Cytophagales</taxon>
        <taxon>Chryseotaleaceae</taxon>
        <taxon>Chryseotalea</taxon>
    </lineage>
</organism>
<dbReference type="InterPro" id="IPR007163">
    <property type="entry name" value="VCA0040-like"/>
</dbReference>
<feature type="transmembrane region" description="Helical" evidence="1">
    <location>
        <begin position="224"/>
        <end position="241"/>
    </location>
</feature>
<gene>
    <name evidence="2" type="ORF">SanaruYs_22250</name>
</gene>
<dbReference type="AlphaFoldDB" id="A0A401UAQ8"/>
<feature type="transmembrane region" description="Helical" evidence="1">
    <location>
        <begin position="100"/>
        <end position="117"/>
    </location>
</feature>
<feature type="transmembrane region" description="Helical" evidence="1">
    <location>
        <begin position="195"/>
        <end position="218"/>
    </location>
</feature>
<feature type="transmembrane region" description="Helical" evidence="1">
    <location>
        <begin position="154"/>
        <end position="183"/>
    </location>
</feature>
<reference evidence="2 3" key="1">
    <citation type="submission" date="2018-11" db="EMBL/GenBank/DDBJ databases">
        <title>Chryseotalea sanarue gen. nov., sp., nov., a member of the family Cytophagaceae, isolated from a brackish lake in Hamamatsu Japan.</title>
        <authorList>
            <person name="Maejima Y."/>
            <person name="Iino T."/>
            <person name="Muraguchi Y."/>
            <person name="Fukuda K."/>
            <person name="Ohkuma M."/>
            <person name="Moriuchi R."/>
            <person name="Dohra H."/>
            <person name="Kimbara K."/>
            <person name="Shintani M."/>
        </authorList>
    </citation>
    <scope>NUCLEOTIDE SEQUENCE [LARGE SCALE GENOMIC DNA]</scope>
    <source>
        <strain evidence="2 3">Ys</strain>
    </source>
</reference>
<keyword evidence="1" id="KW-1133">Transmembrane helix</keyword>
<comment type="caution">
    <text evidence="2">The sequence shown here is derived from an EMBL/GenBank/DDBJ whole genome shotgun (WGS) entry which is preliminary data.</text>
</comment>